<comment type="caution">
    <text evidence="1">The sequence shown here is derived from an EMBL/GenBank/DDBJ whole genome shotgun (WGS) entry which is preliminary data.</text>
</comment>
<accession>A0ACB8C568</accession>
<reference evidence="1" key="1">
    <citation type="submission" date="2020-05" db="EMBL/GenBank/DDBJ databases">
        <title>Large-scale comparative analyses of tick genomes elucidate their genetic diversity and vector capacities.</title>
        <authorList>
            <person name="Jia N."/>
            <person name="Wang J."/>
            <person name="Shi W."/>
            <person name="Du L."/>
            <person name="Sun Y."/>
            <person name="Zhan W."/>
            <person name="Jiang J."/>
            <person name="Wang Q."/>
            <person name="Zhang B."/>
            <person name="Ji P."/>
            <person name="Sakyi L.B."/>
            <person name="Cui X."/>
            <person name="Yuan T."/>
            <person name="Jiang B."/>
            <person name="Yang W."/>
            <person name="Lam T.T.-Y."/>
            <person name="Chang Q."/>
            <person name="Ding S."/>
            <person name="Wang X."/>
            <person name="Zhu J."/>
            <person name="Ruan X."/>
            <person name="Zhao L."/>
            <person name="Wei J."/>
            <person name="Que T."/>
            <person name="Du C."/>
            <person name="Cheng J."/>
            <person name="Dai P."/>
            <person name="Han X."/>
            <person name="Huang E."/>
            <person name="Gao Y."/>
            <person name="Liu J."/>
            <person name="Shao H."/>
            <person name="Ye R."/>
            <person name="Li L."/>
            <person name="Wei W."/>
            <person name="Wang X."/>
            <person name="Wang C."/>
            <person name="Yang T."/>
            <person name="Huo Q."/>
            <person name="Li W."/>
            <person name="Guo W."/>
            <person name="Chen H."/>
            <person name="Zhou L."/>
            <person name="Ni X."/>
            <person name="Tian J."/>
            <person name="Zhou Y."/>
            <person name="Sheng Y."/>
            <person name="Liu T."/>
            <person name="Pan Y."/>
            <person name="Xia L."/>
            <person name="Li J."/>
            <person name="Zhao F."/>
            <person name="Cao W."/>
        </authorList>
    </citation>
    <scope>NUCLEOTIDE SEQUENCE</scope>
    <source>
        <strain evidence="1">Dsil-2018</strain>
    </source>
</reference>
<protein>
    <submittedName>
        <fullName evidence="1">Uncharacterized protein</fullName>
    </submittedName>
</protein>
<dbReference type="EMBL" id="CM023478">
    <property type="protein sequence ID" value="KAH7933955.1"/>
    <property type="molecule type" value="Genomic_DNA"/>
</dbReference>
<name>A0ACB8C568_DERSI</name>
<sequence>MQPVQWILSVLLAGLAQCLEYETLWGPKNPHTKCYDTVGYHPCRVAHAGSRWHFDMQTKSCLKSQFCAEDNNNFHTKTECEYACPAYSFCLFDKVAVPCTNTTGHSQWYFDSRTHRCKKSHQCVTGGNAFVTRSECVSKCRAVDVCDAPRPAELCDSGQRTVWYYDPQQGVCRKDINCHHRGNNFPTHKECERICVRRVAPVPAPSQVCYTFPPTYGCGRLVERWVYNLGLQEVRADVRLSKVRQQLHSEEQLRKKLPVRVPRDRHNAMEFNNDMEFTASYPSSKRVMSRLLEMLPLPPNNGERGLPVPVLLQMLVAHLVICREVFARVSNIYLEVHPAFR</sequence>
<organism evidence="1 2">
    <name type="scientific">Dermacentor silvarum</name>
    <name type="common">Tick</name>
    <dbReference type="NCBI Taxonomy" id="543639"/>
    <lineage>
        <taxon>Eukaryota</taxon>
        <taxon>Metazoa</taxon>
        <taxon>Ecdysozoa</taxon>
        <taxon>Arthropoda</taxon>
        <taxon>Chelicerata</taxon>
        <taxon>Arachnida</taxon>
        <taxon>Acari</taxon>
        <taxon>Parasitiformes</taxon>
        <taxon>Ixodida</taxon>
        <taxon>Ixodoidea</taxon>
        <taxon>Ixodidae</taxon>
        <taxon>Rhipicephalinae</taxon>
        <taxon>Dermacentor</taxon>
    </lineage>
</organism>
<keyword evidence="2" id="KW-1185">Reference proteome</keyword>
<dbReference type="Proteomes" id="UP000821865">
    <property type="component" value="Chromosome 9"/>
</dbReference>
<gene>
    <name evidence="1" type="ORF">HPB49_019532</name>
</gene>
<evidence type="ECO:0000313" key="1">
    <source>
        <dbReference type="EMBL" id="KAH7933955.1"/>
    </source>
</evidence>
<evidence type="ECO:0000313" key="2">
    <source>
        <dbReference type="Proteomes" id="UP000821865"/>
    </source>
</evidence>
<proteinExistence type="predicted"/>